<name>A0A090X626_9FLAO</name>
<organism evidence="1 2">
    <name type="scientific">Algibacter lectus</name>
    <dbReference type="NCBI Taxonomy" id="221126"/>
    <lineage>
        <taxon>Bacteria</taxon>
        <taxon>Pseudomonadati</taxon>
        <taxon>Bacteroidota</taxon>
        <taxon>Flavobacteriia</taxon>
        <taxon>Flavobacteriales</taxon>
        <taxon>Flavobacteriaceae</taxon>
        <taxon>Algibacter</taxon>
    </lineage>
</organism>
<evidence type="ECO:0000313" key="1">
    <source>
        <dbReference type="EMBL" id="GAL80547.1"/>
    </source>
</evidence>
<dbReference type="Gene3D" id="2.30.130.110">
    <property type="match status" value="1"/>
</dbReference>
<dbReference type="Proteomes" id="UP000029643">
    <property type="component" value="Unassembled WGS sequence"/>
</dbReference>
<reference evidence="1 2" key="1">
    <citation type="journal article" date="2014" name="Genome Announc.">
        <title>Draft Genome Sequences of Marine Flavobacterium Algibacter lectus Strains SS8 and NR4.</title>
        <authorList>
            <person name="Takatani N."/>
            <person name="Nakanishi M."/>
            <person name="Meirelles P."/>
            <person name="Mino S."/>
            <person name="Suda W."/>
            <person name="Oshima K."/>
            <person name="Hattori M."/>
            <person name="Ohkuma M."/>
            <person name="Hosokawa M."/>
            <person name="Miyashita K."/>
            <person name="Thompson F.L."/>
            <person name="Niwa A."/>
            <person name="Sawabe T."/>
            <person name="Sawabe T."/>
        </authorList>
    </citation>
    <scope>NUCLEOTIDE SEQUENCE [LARGE SCALE GENOMIC DNA]</scope>
    <source>
        <strain evidence="2">JCM19274</strain>
    </source>
</reference>
<dbReference type="EC" id="4.2.1.7" evidence="1"/>
<dbReference type="AlphaFoldDB" id="A0A090X626"/>
<evidence type="ECO:0000313" key="2">
    <source>
        <dbReference type="Proteomes" id="UP000029643"/>
    </source>
</evidence>
<accession>A0A090X626</accession>
<comment type="caution">
    <text evidence="1">The sequence shown here is derived from an EMBL/GenBank/DDBJ whole genome shotgun (WGS) entry which is preliminary data.</text>
</comment>
<sequence length="62" mass="7172">MSNNYVQIDPKDNIIVAITPLQKSMFIDVAGQTFTLNEDIKQKHKFALYDFKVAMPFICMVF</sequence>
<proteinExistence type="predicted"/>
<dbReference type="GO" id="GO:0008789">
    <property type="term" value="F:altronate dehydratase activity"/>
    <property type="evidence" value="ECO:0007669"/>
    <property type="project" value="UniProtKB-EC"/>
</dbReference>
<keyword evidence="1" id="KW-0456">Lyase</keyword>
<dbReference type="EMBL" id="BBNU01000011">
    <property type="protein sequence ID" value="GAL80547.1"/>
    <property type="molecule type" value="Genomic_DNA"/>
</dbReference>
<protein>
    <submittedName>
        <fullName evidence="1">Altronate dehydratase</fullName>
        <ecNumber evidence="1">4.2.1.7</ecNumber>
    </submittedName>
</protein>
<gene>
    <name evidence="1" type="ORF">JCM19274_1173</name>
</gene>